<protein>
    <recommendedName>
        <fullName evidence="4">Peptidase</fullName>
    </recommendedName>
</protein>
<dbReference type="PROSITE" id="PS00134">
    <property type="entry name" value="TRYPSIN_HIS"/>
    <property type="match status" value="1"/>
</dbReference>
<dbReference type="InterPro" id="IPR050966">
    <property type="entry name" value="Glutamyl_endopeptidase"/>
</dbReference>
<dbReference type="RefSeq" id="WP_345431860.1">
    <property type="nucleotide sequence ID" value="NZ_BAABHK010000004.1"/>
</dbReference>
<dbReference type="InterPro" id="IPR009003">
    <property type="entry name" value="Peptidase_S1_PA"/>
</dbReference>
<evidence type="ECO:0000256" key="1">
    <source>
        <dbReference type="ARBA" id="ARBA00022729"/>
    </source>
</evidence>
<reference evidence="3" key="1">
    <citation type="journal article" date="2019" name="Int. J. Syst. Evol. Microbiol.">
        <title>The Global Catalogue of Microorganisms (GCM) 10K type strain sequencing project: providing services to taxonomists for standard genome sequencing and annotation.</title>
        <authorList>
            <consortium name="The Broad Institute Genomics Platform"/>
            <consortium name="The Broad Institute Genome Sequencing Center for Infectious Disease"/>
            <person name="Wu L."/>
            <person name="Ma J."/>
        </authorList>
    </citation>
    <scope>NUCLEOTIDE SEQUENCE [LARGE SCALE GENOMIC DNA]</scope>
    <source>
        <strain evidence="3">JCM 17939</strain>
    </source>
</reference>
<evidence type="ECO:0000313" key="3">
    <source>
        <dbReference type="Proteomes" id="UP001501442"/>
    </source>
</evidence>
<proteinExistence type="predicted"/>
<dbReference type="PANTHER" id="PTHR15462">
    <property type="entry name" value="SERINE PROTEASE"/>
    <property type="match status" value="1"/>
</dbReference>
<organism evidence="2 3">
    <name type="scientific">Actinoallomurus vinaceus</name>
    <dbReference type="NCBI Taxonomy" id="1080074"/>
    <lineage>
        <taxon>Bacteria</taxon>
        <taxon>Bacillati</taxon>
        <taxon>Actinomycetota</taxon>
        <taxon>Actinomycetes</taxon>
        <taxon>Streptosporangiales</taxon>
        <taxon>Thermomonosporaceae</taxon>
        <taxon>Actinoallomurus</taxon>
    </lineage>
</organism>
<dbReference type="EMBL" id="BAABHK010000004">
    <property type="protein sequence ID" value="GAA4626446.1"/>
    <property type="molecule type" value="Genomic_DNA"/>
</dbReference>
<dbReference type="Proteomes" id="UP001501442">
    <property type="component" value="Unassembled WGS sequence"/>
</dbReference>
<keyword evidence="3" id="KW-1185">Reference proteome</keyword>
<accession>A0ABP8U8T0</accession>
<dbReference type="InterPro" id="IPR043504">
    <property type="entry name" value="Peptidase_S1_PA_chymotrypsin"/>
</dbReference>
<comment type="caution">
    <text evidence="2">The sequence shown here is derived from an EMBL/GenBank/DDBJ whole genome shotgun (WGS) entry which is preliminary data.</text>
</comment>
<name>A0ABP8U8T0_9ACTN</name>
<keyword evidence="1" id="KW-0732">Signal</keyword>
<dbReference type="SUPFAM" id="SSF50494">
    <property type="entry name" value="Trypsin-like serine proteases"/>
    <property type="match status" value="1"/>
</dbReference>
<dbReference type="InterPro" id="IPR018114">
    <property type="entry name" value="TRYPSIN_HIS"/>
</dbReference>
<gene>
    <name evidence="2" type="ORF">GCM10023196_034730</name>
</gene>
<dbReference type="Gene3D" id="2.40.10.10">
    <property type="entry name" value="Trypsin-like serine proteases"/>
    <property type="match status" value="2"/>
</dbReference>
<sequence>MPTPARIACTVSTIGALLGTLGTGAPRPAPGVAGVTDHVIATKRSAVLRYWTVRRMLRAVTPPERLWHRPPVASPPVSPPVTAAVTMTIARPAATVPDRDTTDTPGRQGVAMTGRRVVDAADRYTVHGAPGSPWGFSGAVRATTGKVFFTINGGDYVCSAGTIAGANRDLVVTAGHCVQDAAGAWARNWLYVPGYDEGRRPYGAFTARHLFVPTAWSGRHDENHDVAVVALATVGGSHVTDVVGAQTVGFDQPRGAVVYGFGYPTGGHYDGERLAYCSGRTYPDAHRLTQDQGLRCDMSEGSSGGPWLAGFDPVTGRGVVTSVNSFKYSDDPATMYGPYFGAAVRRVYEQAQHA</sequence>
<evidence type="ECO:0008006" key="4">
    <source>
        <dbReference type="Google" id="ProtNLM"/>
    </source>
</evidence>
<dbReference type="Pfam" id="PF13365">
    <property type="entry name" value="Trypsin_2"/>
    <property type="match status" value="1"/>
</dbReference>
<evidence type="ECO:0000313" key="2">
    <source>
        <dbReference type="EMBL" id="GAA4626446.1"/>
    </source>
</evidence>